<reference evidence="1 2" key="2">
    <citation type="submission" date="2018-11" db="EMBL/GenBank/DDBJ databases">
        <authorList>
            <consortium name="Pathogen Informatics"/>
        </authorList>
    </citation>
    <scope>NUCLEOTIDE SEQUENCE [LARGE SCALE GENOMIC DNA]</scope>
</reference>
<dbReference type="OrthoDB" id="5833265at2759"/>
<evidence type="ECO:0000313" key="2">
    <source>
        <dbReference type="Proteomes" id="UP000276776"/>
    </source>
</evidence>
<dbReference type="AlphaFoldDB" id="A0A0N5CU25"/>
<sequence length="161" mass="18567">MEMLRNTRRNDERSLLGDVLNGIYPVSHDLISTDEQVVRSGDRIPTYRIAMLRVCQLQLKICSKLMEIAKPTSSDAVIARTFKPSTLKRLAGRSILCHSCHTCYDLLGFHHKPYTNSSISITDNVHNHCFYYQLKAMLKERTEMDWCEKIKVNKNFDSSKA</sequence>
<dbReference type="Proteomes" id="UP000276776">
    <property type="component" value="Unassembled WGS sequence"/>
</dbReference>
<accession>A0A0N5CU25</accession>
<gene>
    <name evidence="1" type="ORF">TCLT_LOCUS3732</name>
</gene>
<dbReference type="EMBL" id="UYYF01004265">
    <property type="protein sequence ID" value="VDN00726.1"/>
    <property type="molecule type" value="Genomic_DNA"/>
</dbReference>
<name>A0A0N5CU25_THECL</name>
<evidence type="ECO:0000313" key="3">
    <source>
        <dbReference type="WBParaSite" id="TCLT_0000374301-mRNA-1"/>
    </source>
</evidence>
<evidence type="ECO:0000313" key="1">
    <source>
        <dbReference type="EMBL" id="VDN00726.1"/>
    </source>
</evidence>
<organism evidence="3">
    <name type="scientific">Thelazia callipaeda</name>
    <name type="common">Oriental eyeworm</name>
    <name type="synonym">Parasitic nematode</name>
    <dbReference type="NCBI Taxonomy" id="103827"/>
    <lineage>
        <taxon>Eukaryota</taxon>
        <taxon>Metazoa</taxon>
        <taxon>Ecdysozoa</taxon>
        <taxon>Nematoda</taxon>
        <taxon>Chromadorea</taxon>
        <taxon>Rhabditida</taxon>
        <taxon>Spirurina</taxon>
        <taxon>Spiruromorpha</taxon>
        <taxon>Thelazioidea</taxon>
        <taxon>Thelaziidae</taxon>
        <taxon>Thelazia</taxon>
    </lineage>
</organism>
<reference evidence="3" key="1">
    <citation type="submission" date="2017-02" db="UniProtKB">
        <authorList>
            <consortium name="WormBaseParasite"/>
        </authorList>
    </citation>
    <scope>IDENTIFICATION</scope>
</reference>
<keyword evidence="2" id="KW-1185">Reference proteome</keyword>
<proteinExistence type="predicted"/>
<dbReference type="WBParaSite" id="TCLT_0000374301-mRNA-1">
    <property type="protein sequence ID" value="TCLT_0000374301-mRNA-1"/>
    <property type="gene ID" value="TCLT_0000374301"/>
</dbReference>
<protein>
    <submittedName>
        <fullName evidence="3">DDE Tnp4 domain-containing protein</fullName>
    </submittedName>
</protein>